<comment type="caution">
    <text evidence="1">The sequence shown here is derived from an EMBL/GenBank/DDBJ whole genome shotgun (WGS) entry which is preliminary data.</text>
</comment>
<dbReference type="RefSeq" id="WP_009576903.1">
    <property type="nucleotide sequence ID" value="NZ_AEIG01000092.1"/>
</dbReference>
<dbReference type="Proteomes" id="UP000005615">
    <property type="component" value="Unassembled WGS sequence"/>
</dbReference>
<proteinExistence type="predicted"/>
<organism evidence="1 2">
    <name type="scientific">Aequoribacter fuscus</name>
    <dbReference type="NCBI Taxonomy" id="2518989"/>
    <lineage>
        <taxon>Bacteria</taxon>
        <taxon>Pseudomonadati</taxon>
        <taxon>Pseudomonadota</taxon>
        <taxon>Gammaproteobacteria</taxon>
        <taxon>Cellvibrionales</taxon>
        <taxon>Halieaceae</taxon>
        <taxon>Aequoribacter</taxon>
    </lineage>
</organism>
<keyword evidence="2" id="KW-1185">Reference proteome</keyword>
<evidence type="ECO:0000313" key="1">
    <source>
        <dbReference type="EMBL" id="EGG28626.1"/>
    </source>
</evidence>
<reference evidence="1 2" key="1">
    <citation type="journal article" date="2011" name="J. Bacteriol.">
        <title>Genome sequence of strain IMCC3088, a proteorhodopsin-containing marine bacterium belonging to the OM60/NOR5 clade.</title>
        <authorList>
            <person name="Jang Y."/>
            <person name="Oh H.M."/>
            <person name="Kang I."/>
            <person name="Lee K."/>
            <person name="Yang S.J."/>
            <person name="Cho J.C."/>
        </authorList>
    </citation>
    <scope>NUCLEOTIDE SEQUENCE [LARGE SCALE GENOMIC DNA]</scope>
    <source>
        <strain evidence="1 2">IMCC3088</strain>
    </source>
</reference>
<name>F3L4Y5_9GAMM</name>
<protein>
    <submittedName>
        <fullName evidence="1">Uncharacterized protein</fullName>
    </submittedName>
</protein>
<dbReference type="EMBL" id="AEIG01000092">
    <property type="protein sequence ID" value="EGG28626.1"/>
    <property type="molecule type" value="Genomic_DNA"/>
</dbReference>
<dbReference type="STRING" id="2518989.IMCC3088_2763"/>
<dbReference type="AlphaFoldDB" id="F3L4Y5"/>
<sequence>MAVVNRALLVIVLSICAIKASAHGSDMPLHGGIVKIVGEMSFELVALDSGTEVYLIDDGDPVDSSSVSVSIKYGKGDGKTVIDLEPAGPNKFVASEVLPGNNMILVVVTLPDGVSRIGAKFSPLSDS</sequence>
<evidence type="ECO:0000313" key="2">
    <source>
        <dbReference type="Proteomes" id="UP000005615"/>
    </source>
</evidence>
<dbReference type="OrthoDB" id="8592387at2"/>
<accession>F3L4Y5</accession>
<gene>
    <name evidence="1" type="ORF">IMCC3088_2763</name>
</gene>